<dbReference type="AlphaFoldDB" id="A0A445FCU1"/>
<evidence type="ECO:0000313" key="4">
    <source>
        <dbReference type="EMBL" id="RZB46675.1"/>
    </source>
</evidence>
<feature type="domain" description="TOG" evidence="3">
    <location>
        <begin position="3"/>
        <end position="201"/>
    </location>
</feature>
<protein>
    <submittedName>
        <fullName evidence="4">CLIP-associated protein</fullName>
    </submittedName>
</protein>
<dbReference type="Pfam" id="PF21040">
    <property type="entry name" value="CEP104-like_TOG"/>
    <property type="match status" value="1"/>
</dbReference>
<dbReference type="InterPro" id="IPR034085">
    <property type="entry name" value="TOG"/>
</dbReference>
<accession>A0A445FCU1</accession>
<sequence length="240" mass="26282">MEEALELARAKDAKERMAGVERLHKVLEASRRSLSSSEVTSLVDCCLDLLKDNSFKVSQGALQALDSAAVHAGDHFKLHFNALVPAVVDRLGDAKQPVRDAARRFLLTLMEVSSPTIIVERAGFFAWTSKSWRVREKFARTVTSVIGLFSSTELPLQRAILSPILQLLNDLNPAVREATILCIEVKAINARLEGIQPKVCSSNGISSGYNAREIKLVAVNPKKSSPKHKSSSKETFLFGG</sequence>
<evidence type="ECO:0000259" key="3">
    <source>
        <dbReference type="SMART" id="SM01349"/>
    </source>
</evidence>
<feature type="repeat" description="HEAT" evidence="2">
    <location>
        <begin position="83"/>
        <end position="121"/>
    </location>
</feature>
<dbReference type="SMART" id="SM01349">
    <property type="entry name" value="TOG"/>
    <property type="match status" value="1"/>
</dbReference>
<dbReference type="PANTHER" id="PTHR21567">
    <property type="entry name" value="CLASP"/>
    <property type="match status" value="1"/>
</dbReference>
<keyword evidence="1" id="KW-0677">Repeat</keyword>
<gene>
    <name evidence="4" type="ORF">D0Y65_050636</name>
</gene>
<keyword evidence="5" id="KW-1185">Reference proteome</keyword>
<dbReference type="GO" id="GO:0005881">
    <property type="term" value="C:cytoplasmic microtubule"/>
    <property type="evidence" value="ECO:0007669"/>
    <property type="project" value="TreeGrafter"/>
</dbReference>
<dbReference type="PANTHER" id="PTHR21567:SF68">
    <property type="entry name" value="CLIP-ASSOCIATED PROTEIN"/>
    <property type="match status" value="1"/>
</dbReference>
<dbReference type="PROSITE" id="PS50077">
    <property type="entry name" value="HEAT_REPEAT"/>
    <property type="match status" value="1"/>
</dbReference>
<proteinExistence type="predicted"/>
<dbReference type="Gene3D" id="1.25.10.10">
    <property type="entry name" value="Leucine-rich Repeat Variant"/>
    <property type="match status" value="1"/>
</dbReference>
<name>A0A445FCU1_GLYSO</name>
<dbReference type="GO" id="GO:0000226">
    <property type="term" value="P:microtubule cytoskeleton organization"/>
    <property type="evidence" value="ECO:0007669"/>
    <property type="project" value="TreeGrafter"/>
</dbReference>
<evidence type="ECO:0000313" key="5">
    <source>
        <dbReference type="Proteomes" id="UP000289340"/>
    </source>
</evidence>
<evidence type="ECO:0000256" key="2">
    <source>
        <dbReference type="PROSITE-ProRule" id="PRU00103"/>
    </source>
</evidence>
<dbReference type="GO" id="GO:1902903">
    <property type="term" value="P:regulation of supramolecular fiber organization"/>
    <property type="evidence" value="ECO:0007669"/>
    <property type="project" value="UniProtKB-ARBA"/>
</dbReference>
<dbReference type="InterPro" id="IPR021133">
    <property type="entry name" value="HEAT_type_2"/>
</dbReference>
<dbReference type="SUPFAM" id="SSF48371">
    <property type="entry name" value="ARM repeat"/>
    <property type="match status" value="1"/>
</dbReference>
<organism evidence="4 5">
    <name type="scientific">Glycine soja</name>
    <name type="common">Wild soybean</name>
    <dbReference type="NCBI Taxonomy" id="3848"/>
    <lineage>
        <taxon>Eukaryota</taxon>
        <taxon>Viridiplantae</taxon>
        <taxon>Streptophyta</taxon>
        <taxon>Embryophyta</taxon>
        <taxon>Tracheophyta</taxon>
        <taxon>Spermatophyta</taxon>
        <taxon>Magnoliopsida</taxon>
        <taxon>eudicotyledons</taxon>
        <taxon>Gunneridae</taxon>
        <taxon>Pentapetalae</taxon>
        <taxon>rosids</taxon>
        <taxon>fabids</taxon>
        <taxon>Fabales</taxon>
        <taxon>Fabaceae</taxon>
        <taxon>Papilionoideae</taxon>
        <taxon>50 kb inversion clade</taxon>
        <taxon>NPAAA clade</taxon>
        <taxon>indigoferoid/millettioid clade</taxon>
        <taxon>Phaseoleae</taxon>
        <taxon>Glycine</taxon>
        <taxon>Glycine subgen. Soja</taxon>
    </lineage>
</organism>
<dbReference type="InterPro" id="IPR016024">
    <property type="entry name" value="ARM-type_fold"/>
</dbReference>
<comment type="caution">
    <text evidence="4">The sequence shown here is derived from an EMBL/GenBank/DDBJ whole genome shotgun (WGS) entry which is preliminary data.</text>
</comment>
<dbReference type="GO" id="GO:0008017">
    <property type="term" value="F:microtubule binding"/>
    <property type="evidence" value="ECO:0007669"/>
    <property type="project" value="TreeGrafter"/>
</dbReference>
<dbReference type="EMBL" id="QZWG01000019">
    <property type="protein sequence ID" value="RZB46675.1"/>
    <property type="molecule type" value="Genomic_DNA"/>
</dbReference>
<dbReference type="Proteomes" id="UP000289340">
    <property type="component" value="Chromosome 19"/>
</dbReference>
<reference evidence="4 5" key="1">
    <citation type="submission" date="2018-09" db="EMBL/GenBank/DDBJ databases">
        <title>A high-quality reference genome of wild soybean provides a powerful tool to mine soybean genomes.</title>
        <authorList>
            <person name="Xie M."/>
            <person name="Chung C.Y.L."/>
            <person name="Li M.-W."/>
            <person name="Wong F.-L."/>
            <person name="Chan T.-F."/>
            <person name="Lam H.-M."/>
        </authorList>
    </citation>
    <scope>NUCLEOTIDE SEQUENCE [LARGE SCALE GENOMIC DNA]</scope>
    <source>
        <strain evidence="5">cv. W05</strain>
        <tissue evidence="4">Hypocotyl of etiolated seedlings</tissue>
    </source>
</reference>
<evidence type="ECO:0000256" key="1">
    <source>
        <dbReference type="ARBA" id="ARBA00022737"/>
    </source>
</evidence>
<dbReference type="InterPro" id="IPR011989">
    <property type="entry name" value="ARM-like"/>
</dbReference>
<dbReference type="GO" id="GO:0031110">
    <property type="term" value="P:regulation of microtubule polymerization or depolymerization"/>
    <property type="evidence" value="ECO:0007669"/>
    <property type="project" value="UniProtKB-ARBA"/>
</dbReference>